<evidence type="ECO:0000256" key="2">
    <source>
        <dbReference type="ARBA" id="ARBA00022980"/>
    </source>
</evidence>
<dbReference type="Gene3D" id="3.30.1440.10">
    <property type="match status" value="1"/>
</dbReference>
<name>A0A376B593_9ASCO</name>
<evidence type="ECO:0000313" key="7">
    <source>
        <dbReference type="EMBL" id="SSD59759.1"/>
    </source>
</evidence>
<accession>A0A376B593</accession>
<feature type="domain" description="Large ribosomal subunit protein uL5 C-terminal" evidence="6">
    <location>
        <begin position="184"/>
        <end position="281"/>
    </location>
</feature>
<evidence type="ECO:0000256" key="3">
    <source>
        <dbReference type="ARBA" id="ARBA00023274"/>
    </source>
</evidence>
<keyword evidence="2 7" id="KW-0689">Ribosomal protein</keyword>
<dbReference type="VEuPathDB" id="FungiDB:SCODWIG_01520"/>
<dbReference type="GO" id="GO:0006412">
    <property type="term" value="P:translation"/>
    <property type="evidence" value="ECO:0007669"/>
    <property type="project" value="InterPro"/>
</dbReference>
<organism evidence="7 8">
    <name type="scientific">Saccharomycodes ludwigii</name>
    <dbReference type="NCBI Taxonomy" id="36035"/>
    <lineage>
        <taxon>Eukaryota</taxon>
        <taxon>Fungi</taxon>
        <taxon>Dikarya</taxon>
        <taxon>Ascomycota</taxon>
        <taxon>Saccharomycotina</taxon>
        <taxon>Saccharomycetes</taxon>
        <taxon>Saccharomycodales</taxon>
        <taxon>Saccharomycodaceae</taxon>
        <taxon>Saccharomycodes</taxon>
    </lineage>
</organism>
<dbReference type="GO" id="GO:0003735">
    <property type="term" value="F:structural constituent of ribosome"/>
    <property type="evidence" value="ECO:0007669"/>
    <property type="project" value="InterPro"/>
</dbReference>
<dbReference type="InterPro" id="IPR031309">
    <property type="entry name" value="Ribosomal_uL5_C"/>
</dbReference>
<keyword evidence="8" id="KW-1185">Reference proteome</keyword>
<evidence type="ECO:0000259" key="6">
    <source>
        <dbReference type="Pfam" id="PF00673"/>
    </source>
</evidence>
<evidence type="ECO:0000259" key="5">
    <source>
        <dbReference type="Pfam" id="PF00281"/>
    </source>
</evidence>
<dbReference type="InterPro" id="IPR031310">
    <property type="entry name" value="Ribosomal_uL5_N"/>
</dbReference>
<feature type="domain" description="Large ribosomal subunit protein uL5 N-terminal" evidence="5">
    <location>
        <begin position="124"/>
        <end position="180"/>
    </location>
</feature>
<dbReference type="PANTHER" id="PTHR11994">
    <property type="entry name" value="60S RIBOSOMAL PROTEIN L11-RELATED"/>
    <property type="match status" value="1"/>
</dbReference>
<sequence length="288" mass="32570">MFIRSFSTCSKFSKAACSIVQPVHHKVKINKLKLTPRFPELKYEKNDIRSPRFKPTVTHQDRVKEHYYNTLQSDLLLINYKHNTSIVKGSKIRKWDGSSPYHINRPPARPAGLTNETPDIKPISPHNIPEITGIVINCYVSDSKENQLLPIAAKLQLQQITGVKPETLYAKTDVPSWGVRRGNPMGAKVILKGRPLSQFISTLTEIVLPRIREYKGIRETSGDKNGNIAFGLTPEDVKYFPEIDANHDLWPKTFGMHITMQTSAQTDEHAKTLISGLGFPFTNTKRAL</sequence>
<dbReference type="FunFam" id="3.30.1440.10:FF:000001">
    <property type="entry name" value="50S ribosomal protein L5"/>
    <property type="match status" value="1"/>
</dbReference>
<dbReference type="InterPro" id="IPR022803">
    <property type="entry name" value="Ribosomal_uL5_dom_sf"/>
</dbReference>
<dbReference type="GO" id="GO:0005840">
    <property type="term" value="C:ribosome"/>
    <property type="evidence" value="ECO:0007669"/>
    <property type="project" value="UniProtKB-KW"/>
</dbReference>
<dbReference type="SUPFAM" id="SSF55282">
    <property type="entry name" value="RL5-like"/>
    <property type="match status" value="1"/>
</dbReference>
<dbReference type="Pfam" id="PF00673">
    <property type="entry name" value="Ribosomal_L5_C"/>
    <property type="match status" value="1"/>
</dbReference>
<comment type="similarity">
    <text evidence="1">Belongs to the universal ribosomal protein uL5 family.</text>
</comment>
<protein>
    <recommendedName>
        <fullName evidence="4">Large ribosomal subunit protein uL5m</fullName>
    </recommendedName>
</protein>
<gene>
    <name evidence="7" type="ORF">SCODWIG_01520</name>
</gene>
<dbReference type="OrthoDB" id="539541at2759"/>
<evidence type="ECO:0000256" key="4">
    <source>
        <dbReference type="ARBA" id="ARBA00040368"/>
    </source>
</evidence>
<dbReference type="GO" id="GO:1990904">
    <property type="term" value="C:ribonucleoprotein complex"/>
    <property type="evidence" value="ECO:0007669"/>
    <property type="project" value="UniProtKB-KW"/>
</dbReference>
<dbReference type="InterPro" id="IPR002132">
    <property type="entry name" value="Ribosomal_uL5"/>
</dbReference>
<dbReference type="EMBL" id="UFAJ01000198">
    <property type="protein sequence ID" value="SSD59759.1"/>
    <property type="molecule type" value="Genomic_DNA"/>
</dbReference>
<keyword evidence="3" id="KW-0687">Ribonucleoprotein</keyword>
<evidence type="ECO:0000256" key="1">
    <source>
        <dbReference type="ARBA" id="ARBA00008553"/>
    </source>
</evidence>
<dbReference type="Pfam" id="PF00281">
    <property type="entry name" value="Ribosomal_L5"/>
    <property type="match status" value="1"/>
</dbReference>
<dbReference type="AlphaFoldDB" id="A0A376B593"/>
<proteinExistence type="inferred from homology"/>
<dbReference type="Proteomes" id="UP000262825">
    <property type="component" value="Unassembled WGS sequence"/>
</dbReference>
<evidence type="ECO:0000313" key="8">
    <source>
        <dbReference type="Proteomes" id="UP000262825"/>
    </source>
</evidence>
<reference evidence="8" key="1">
    <citation type="submission" date="2018-06" db="EMBL/GenBank/DDBJ databases">
        <authorList>
            <person name="Guldener U."/>
        </authorList>
    </citation>
    <scope>NUCLEOTIDE SEQUENCE [LARGE SCALE GENOMIC DNA]</scope>
    <source>
        <strain evidence="8">UTAD17</strain>
    </source>
</reference>